<reference evidence="1 2" key="1">
    <citation type="submission" date="2017-11" db="EMBL/GenBank/DDBJ databases">
        <title>Taxonomic description and genome sequences of Spirosoma HA7 sp. nov., isolated from pollen microhabitat of Corylus avellana.</title>
        <authorList>
            <person name="Ambika Manirajan B."/>
            <person name="Suarez C."/>
            <person name="Ratering S."/>
            <person name="Geissler-Plaum R."/>
            <person name="Cardinale M."/>
            <person name="Sylvia S."/>
        </authorList>
    </citation>
    <scope>NUCLEOTIDE SEQUENCE [LARGE SCALE GENOMIC DNA]</scope>
    <source>
        <strain evidence="1 2">HA7</strain>
    </source>
</reference>
<organism evidence="1 2">
    <name type="scientific">Spirosoma pollinicola</name>
    <dbReference type="NCBI Taxonomy" id="2057025"/>
    <lineage>
        <taxon>Bacteria</taxon>
        <taxon>Pseudomonadati</taxon>
        <taxon>Bacteroidota</taxon>
        <taxon>Cytophagia</taxon>
        <taxon>Cytophagales</taxon>
        <taxon>Cytophagaceae</taxon>
        <taxon>Spirosoma</taxon>
    </lineage>
</organism>
<dbReference type="AlphaFoldDB" id="A0A2K8Z2M8"/>
<accession>A0A2K8Z2M8</accession>
<dbReference type="EMBL" id="CP025096">
    <property type="protein sequence ID" value="AUD04132.1"/>
    <property type="molecule type" value="Genomic_DNA"/>
</dbReference>
<keyword evidence="2" id="KW-1185">Reference proteome</keyword>
<protein>
    <submittedName>
        <fullName evidence="1">Uncharacterized protein</fullName>
    </submittedName>
</protein>
<dbReference type="Proteomes" id="UP000232883">
    <property type="component" value="Chromosome"/>
</dbReference>
<name>A0A2K8Z2M8_9BACT</name>
<sequence length="195" mass="22153">MLSINQLLLSLLYIVTPFCGQCQSKALVINQLQTDSVTALLNDINWHGKALASQESWRFSNQKQKIKPWFDIGFVVYSPYVTSSDGITHVTHILPSQFLSISHLPTTTGTFDLSDLIINQRLKIKVEYELIEGGDGITNRYVLSKSTDNWIKIIRYDPKTKLVIGAFNLELIGRSDEVAHFKNGVFKVRMTDEFK</sequence>
<evidence type="ECO:0000313" key="1">
    <source>
        <dbReference type="EMBL" id="AUD04132.1"/>
    </source>
</evidence>
<evidence type="ECO:0000313" key="2">
    <source>
        <dbReference type="Proteomes" id="UP000232883"/>
    </source>
</evidence>
<proteinExistence type="predicted"/>
<gene>
    <name evidence="1" type="ORF">CWM47_21230</name>
</gene>
<dbReference type="KEGG" id="spir:CWM47_21230"/>